<dbReference type="CDD" id="cd08414">
    <property type="entry name" value="PBP2_LTTR_aromatics_like"/>
    <property type="match status" value="1"/>
</dbReference>
<dbReference type="Pfam" id="PF00126">
    <property type="entry name" value="HTH_1"/>
    <property type="match status" value="1"/>
</dbReference>
<accession>D3Q688</accession>
<dbReference type="STRING" id="446470.Snas_2583"/>
<dbReference type="InterPro" id="IPR000847">
    <property type="entry name" value="LysR_HTH_N"/>
</dbReference>
<evidence type="ECO:0000259" key="6">
    <source>
        <dbReference type="PROSITE" id="PS50931"/>
    </source>
</evidence>
<dbReference type="InterPro" id="IPR036388">
    <property type="entry name" value="WH-like_DNA-bd_sf"/>
</dbReference>
<dbReference type="Gene3D" id="1.10.10.10">
    <property type="entry name" value="Winged helix-like DNA-binding domain superfamily/Winged helix DNA-binding domain"/>
    <property type="match status" value="1"/>
</dbReference>
<dbReference type="KEGG" id="sna:Snas_2583"/>
<dbReference type="Gene3D" id="3.40.190.10">
    <property type="entry name" value="Periplasmic binding protein-like II"/>
    <property type="match status" value="2"/>
</dbReference>
<dbReference type="Proteomes" id="UP000000844">
    <property type="component" value="Chromosome"/>
</dbReference>
<dbReference type="PANTHER" id="PTHR30346">
    <property type="entry name" value="TRANSCRIPTIONAL DUAL REGULATOR HCAR-RELATED"/>
    <property type="match status" value="1"/>
</dbReference>
<dbReference type="eggNOG" id="COG0583">
    <property type="taxonomic scope" value="Bacteria"/>
</dbReference>
<feature type="domain" description="HTH lysR-type" evidence="6">
    <location>
        <begin position="9"/>
        <end position="61"/>
    </location>
</feature>
<dbReference type="GO" id="GO:0032993">
    <property type="term" value="C:protein-DNA complex"/>
    <property type="evidence" value="ECO:0007669"/>
    <property type="project" value="TreeGrafter"/>
</dbReference>
<reference evidence="7 8" key="1">
    <citation type="journal article" date="2009" name="Stand. Genomic Sci.">
        <title>Complete genome sequence of Stackebrandtia nassauensis type strain (LLR-40K-21).</title>
        <authorList>
            <person name="Munk C."/>
            <person name="Lapidus A."/>
            <person name="Copeland A."/>
            <person name="Jando M."/>
            <person name="Mayilraj S."/>
            <person name="Glavina Del Rio T."/>
            <person name="Nolan M."/>
            <person name="Chen F."/>
            <person name="Lucas S."/>
            <person name="Tice H."/>
            <person name="Cheng J.F."/>
            <person name="Han C."/>
            <person name="Detter J.C."/>
            <person name="Bruce D."/>
            <person name="Goodwin L."/>
            <person name="Chain P."/>
            <person name="Pitluck S."/>
            <person name="Goker M."/>
            <person name="Ovchinikova G."/>
            <person name="Pati A."/>
            <person name="Ivanova N."/>
            <person name="Mavromatis K."/>
            <person name="Chen A."/>
            <person name="Palaniappan K."/>
            <person name="Land M."/>
            <person name="Hauser L."/>
            <person name="Chang Y.J."/>
            <person name="Jeffries C.D."/>
            <person name="Bristow J."/>
            <person name="Eisen J.A."/>
            <person name="Markowitz V."/>
            <person name="Hugenholtz P."/>
            <person name="Kyrpides N.C."/>
            <person name="Klenk H.P."/>
        </authorList>
    </citation>
    <scope>NUCLEOTIDE SEQUENCE [LARGE SCALE GENOMIC DNA]</scope>
    <source>
        <strain evidence="8">DSM 44728 / CIP 108903 / NRRL B-16338 / NBRC 102104 / LLR-40K-21</strain>
    </source>
</reference>
<dbReference type="EMBL" id="CP001778">
    <property type="protein sequence ID" value="ADD42263.1"/>
    <property type="molecule type" value="Genomic_DNA"/>
</dbReference>
<evidence type="ECO:0000256" key="5">
    <source>
        <dbReference type="SAM" id="MobiDB-lite"/>
    </source>
</evidence>
<feature type="region of interest" description="Disordered" evidence="5">
    <location>
        <begin position="201"/>
        <end position="223"/>
    </location>
</feature>
<keyword evidence="2" id="KW-0805">Transcription regulation</keyword>
<keyword evidence="4" id="KW-0804">Transcription</keyword>
<evidence type="ECO:0000256" key="2">
    <source>
        <dbReference type="ARBA" id="ARBA00023015"/>
    </source>
</evidence>
<keyword evidence="8" id="KW-1185">Reference proteome</keyword>
<dbReference type="RefSeq" id="WP_013017834.1">
    <property type="nucleotide sequence ID" value="NC_013947.1"/>
</dbReference>
<feature type="compositionally biased region" description="Low complexity" evidence="5">
    <location>
        <begin position="211"/>
        <end position="223"/>
    </location>
</feature>
<dbReference type="PROSITE" id="PS50931">
    <property type="entry name" value="HTH_LYSR"/>
    <property type="match status" value="1"/>
</dbReference>
<evidence type="ECO:0000256" key="1">
    <source>
        <dbReference type="ARBA" id="ARBA00009437"/>
    </source>
</evidence>
<dbReference type="Pfam" id="PF03466">
    <property type="entry name" value="LysR_substrate"/>
    <property type="match status" value="1"/>
</dbReference>
<evidence type="ECO:0000313" key="7">
    <source>
        <dbReference type="EMBL" id="ADD42263.1"/>
    </source>
</evidence>
<dbReference type="SUPFAM" id="SSF46785">
    <property type="entry name" value="Winged helix' DNA-binding domain"/>
    <property type="match status" value="1"/>
</dbReference>
<organism evidence="7 8">
    <name type="scientific">Stackebrandtia nassauensis (strain DSM 44728 / CIP 108903 / NRRL B-16338 / NBRC 102104 / LLR-40K-21)</name>
    <dbReference type="NCBI Taxonomy" id="446470"/>
    <lineage>
        <taxon>Bacteria</taxon>
        <taxon>Bacillati</taxon>
        <taxon>Actinomycetota</taxon>
        <taxon>Actinomycetes</taxon>
        <taxon>Glycomycetales</taxon>
        <taxon>Glycomycetaceae</taxon>
        <taxon>Stackebrandtia</taxon>
    </lineage>
</organism>
<dbReference type="SUPFAM" id="SSF53850">
    <property type="entry name" value="Periplasmic binding protein-like II"/>
    <property type="match status" value="1"/>
</dbReference>
<evidence type="ECO:0000256" key="3">
    <source>
        <dbReference type="ARBA" id="ARBA00023125"/>
    </source>
</evidence>
<dbReference type="PANTHER" id="PTHR30346:SF0">
    <property type="entry name" value="HCA OPERON TRANSCRIPTIONAL ACTIVATOR HCAR"/>
    <property type="match status" value="1"/>
</dbReference>
<evidence type="ECO:0000256" key="4">
    <source>
        <dbReference type="ARBA" id="ARBA00023163"/>
    </source>
</evidence>
<feature type="compositionally biased region" description="Basic and acidic residues" evidence="5">
    <location>
        <begin position="201"/>
        <end position="210"/>
    </location>
</feature>
<dbReference type="AlphaFoldDB" id="D3Q688"/>
<comment type="similarity">
    <text evidence="1">Belongs to the LysR transcriptional regulatory family.</text>
</comment>
<dbReference type="InterPro" id="IPR036390">
    <property type="entry name" value="WH_DNA-bd_sf"/>
</dbReference>
<gene>
    <name evidence="7" type="ordered locus">Snas_2583</name>
</gene>
<sequence>MAGVERDEMEVFLTLSEELHFGRTAKRLFLSQGRVSQLLRGLEHRIGGRLFDRSSRRVTLTPLGTRFLSEAGPAFRLLDAAFQEARASTRSLDGVLRIGFTGGADLTLLDAIPRFQERYPGCDLEMYELKLSDPFGPLHRGEVDLAAVCEPVVDTGLESAGALATAPLVVGVSVAHPFASRSRIAAEELADCRMIDIKEPAPSRWRERSSPTRTPGGTPIPRGPVACTVQEVLSQIATNRGVMLFCDNFPAYNGHRDITFVPVDGLPDSRSTLIWRRGEDNARVRAFTELAVAAAQRDGVETSSRASE</sequence>
<name>D3Q688_STANL</name>
<dbReference type="GO" id="GO:0003700">
    <property type="term" value="F:DNA-binding transcription factor activity"/>
    <property type="evidence" value="ECO:0007669"/>
    <property type="project" value="InterPro"/>
</dbReference>
<proteinExistence type="inferred from homology"/>
<dbReference type="HOGENOM" id="CLU_039613_6_4_11"/>
<protein>
    <submittedName>
        <fullName evidence="7">Transcriptional regulator, LysR family</fullName>
    </submittedName>
</protein>
<keyword evidence="3" id="KW-0238">DNA-binding</keyword>
<dbReference type="GO" id="GO:0003677">
    <property type="term" value="F:DNA binding"/>
    <property type="evidence" value="ECO:0007669"/>
    <property type="project" value="UniProtKB-KW"/>
</dbReference>
<dbReference type="InterPro" id="IPR005119">
    <property type="entry name" value="LysR_subst-bd"/>
</dbReference>
<evidence type="ECO:0000313" key="8">
    <source>
        <dbReference type="Proteomes" id="UP000000844"/>
    </source>
</evidence>